<comment type="catalytic activity">
    <reaction evidence="1">
        <text>Hydrolysis of terminal (1-&gt;4)-linked alpha-D-glucose residues successively from non-reducing ends of the chains with release of beta-D-glucose.</text>
        <dbReference type="EC" id="3.2.1.3"/>
    </reaction>
</comment>
<evidence type="ECO:0000256" key="6">
    <source>
        <dbReference type="ARBA" id="ARBA00023295"/>
    </source>
</evidence>
<dbReference type="InterPro" id="IPR008928">
    <property type="entry name" value="6-hairpin_glycosidase_sf"/>
</dbReference>
<evidence type="ECO:0000256" key="2">
    <source>
        <dbReference type="ARBA" id="ARBA00006188"/>
    </source>
</evidence>
<keyword evidence="5" id="KW-0119">Carbohydrate metabolism</keyword>
<keyword evidence="7" id="KW-0624">Polysaccharide degradation</keyword>
<organism evidence="11 12">
    <name type="scientific">Candida boidinii</name>
    <name type="common">Yeast</name>
    <dbReference type="NCBI Taxonomy" id="5477"/>
    <lineage>
        <taxon>Eukaryota</taxon>
        <taxon>Fungi</taxon>
        <taxon>Dikarya</taxon>
        <taxon>Ascomycota</taxon>
        <taxon>Saccharomycotina</taxon>
        <taxon>Pichiomycetes</taxon>
        <taxon>Pichiales</taxon>
        <taxon>Pichiaceae</taxon>
        <taxon>Ogataea</taxon>
        <taxon>Ogataea/Candida clade</taxon>
    </lineage>
</organism>
<dbReference type="AlphaFoldDB" id="A0A9W6SZ21"/>
<evidence type="ECO:0000256" key="4">
    <source>
        <dbReference type="ARBA" id="ARBA00022801"/>
    </source>
</evidence>
<dbReference type="InterPro" id="IPR000165">
    <property type="entry name" value="Glucoamylase"/>
</dbReference>
<evidence type="ECO:0000313" key="12">
    <source>
        <dbReference type="Proteomes" id="UP001165120"/>
    </source>
</evidence>
<comment type="similarity">
    <text evidence="2">Belongs to the glycosyl hydrolase 15 family.</text>
</comment>
<dbReference type="GO" id="GO:0004339">
    <property type="term" value="F:glucan 1,4-alpha-glucosidase activity"/>
    <property type="evidence" value="ECO:0007669"/>
    <property type="project" value="UniProtKB-EC"/>
</dbReference>
<sequence length="292" mass="33860">MHLFTSLVQLKSIKLGIELFQDENYKNDNEIYDEELYSSLLKTFNNLRYFILIESGYKNPNLPYLLETPSLVTSSKRVGLDIATVIGVLRSHDIDNMYDQIDIPFSIDDGSVLNTLTGLINDMKYRYPINHHRLGFGFNTGFGLGRYPEDTYDGVTMSEGNPWFISTATASELLYKIIYKLYKYEKDLIIPNGFEISGLIIENDSIDNDAIIFNYNSYEYNQTSISLINYADSFLDVIREHVDLQGHMSEQFNKYSGYMEGAEDLTWSYGAFWSSIRWRNKVLKLKNERENN</sequence>
<dbReference type="PANTHER" id="PTHR31616:SF9">
    <property type="entry name" value="GLUCOAMYLASE, INTRACELLULAR SPORULATION-SPECIFIC"/>
    <property type="match status" value="1"/>
</dbReference>
<dbReference type="EC" id="3.2.1.3" evidence="3"/>
<evidence type="ECO:0000259" key="10">
    <source>
        <dbReference type="Pfam" id="PF00723"/>
    </source>
</evidence>
<dbReference type="Proteomes" id="UP001165120">
    <property type="component" value="Unassembled WGS sequence"/>
</dbReference>
<dbReference type="GO" id="GO:0000272">
    <property type="term" value="P:polysaccharide catabolic process"/>
    <property type="evidence" value="ECO:0007669"/>
    <property type="project" value="UniProtKB-KW"/>
</dbReference>
<dbReference type="Pfam" id="PF00723">
    <property type="entry name" value="Glyco_hydro_15"/>
    <property type="match status" value="1"/>
</dbReference>
<proteinExistence type="inferred from homology"/>
<protein>
    <recommendedName>
        <fullName evidence="3">glucan 1,4-alpha-glucosidase</fullName>
        <ecNumber evidence="3">3.2.1.3</ecNumber>
    </recommendedName>
    <alternativeName>
        <fullName evidence="9">1,4-alpha-D-glucan glucohydrolase</fullName>
    </alternativeName>
    <alternativeName>
        <fullName evidence="8">Glucan 1,4-alpha-glucosidase</fullName>
    </alternativeName>
</protein>
<evidence type="ECO:0000256" key="9">
    <source>
        <dbReference type="ARBA" id="ARBA00033473"/>
    </source>
</evidence>
<reference evidence="11" key="1">
    <citation type="submission" date="2023-04" db="EMBL/GenBank/DDBJ databases">
        <title>Candida boidinii NBRC 10035.</title>
        <authorList>
            <person name="Ichikawa N."/>
            <person name="Sato H."/>
            <person name="Tonouchi N."/>
        </authorList>
    </citation>
    <scope>NUCLEOTIDE SEQUENCE</scope>
    <source>
        <strain evidence="11">NBRC 10035</strain>
    </source>
</reference>
<gene>
    <name evidence="11" type="ORF">Cboi02_000222800</name>
</gene>
<comment type="caution">
    <text evidence="11">The sequence shown here is derived from an EMBL/GenBank/DDBJ whole genome shotgun (WGS) entry which is preliminary data.</text>
</comment>
<dbReference type="SUPFAM" id="SSF48208">
    <property type="entry name" value="Six-hairpin glycosidases"/>
    <property type="match status" value="1"/>
</dbReference>
<dbReference type="EMBL" id="BSXN01000640">
    <property type="protein sequence ID" value="GME69319.1"/>
    <property type="molecule type" value="Genomic_DNA"/>
</dbReference>
<evidence type="ECO:0000313" key="11">
    <source>
        <dbReference type="EMBL" id="GME69319.1"/>
    </source>
</evidence>
<keyword evidence="6" id="KW-0326">Glycosidase</keyword>
<accession>A0A9W6SZ21</accession>
<keyword evidence="12" id="KW-1185">Reference proteome</keyword>
<name>A0A9W6SZ21_CANBO</name>
<dbReference type="PRINTS" id="PR00736">
    <property type="entry name" value="GLHYDRLASE15"/>
</dbReference>
<evidence type="ECO:0000256" key="7">
    <source>
        <dbReference type="ARBA" id="ARBA00023326"/>
    </source>
</evidence>
<dbReference type="InterPro" id="IPR011613">
    <property type="entry name" value="GH15-like"/>
</dbReference>
<dbReference type="GO" id="GO:0000324">
    <property type="term" value="C:fungal-type vacuole"/>
    <property type="evidence" value="ECO:0007669"/>
    <property type="project" value="TreeGrafter"/>
</dbReference>
<evidence type="ECO:0000256" key="3">
    <source>
        <dbReference type="ARBA" id="ARBA00012593"/>
    </source>
</evidence>
<dbReference type="InterPro" id="IPR012341">
    <property type="entry name" value="6hp_glycosidase-like_sf"/>
</dbReference>
<feature type="domain" description="GH15-like" evidence="10">
    <location>
        <begin position="3"/>
        <end position="272"/>
    </location>
</feature>
<evidence type="ECO:0000256" key="5">
    <source>
        <dbReference type="ARBA" id="ARBA00023277"/>
    </source>
</evidence>
<keyword evidence="4" id="KW-0378">Hydrolase</keyword>
<evidence type="ECO:0000256" key="8">
    <source>
        <dbReference type="ARBA" id="ARBA00033442"/>
    </source>
</evidence>
<dbReference type="PANTHER" id="PTHR31616">
    <property type="entry name" value="TREHALASE"/>
    <property type="match status" value="1"/>
</dbReference>
<dbReference type="Gene3D" id="1.50.10.10">
    <property type="match status" value="1"/>
</dbReference>
<evidence type="ECO:0000256" key="1">
    <source>
        <dbReference type="ARBA" id="ARBA00001863"/>
    </source>
</evidence>